<dbReference type="GO" id="GO:0005737">
    <property type="term" value="C:cytoplasm"/>
    <property type="evidence" value="ECO:0007669"/>
    <property type="project" value="UniProtKB-SubCell"/>
</dbReference>
<reference evidence="29" key="3">
    <citation type="submission" date="2025-04" db="UniProtKB">
        <authorList>
            <consortium name="RefSeq"/>
        </authorList>
    </citation>
    <scope>IDENTIFICATION</scope>
</reference>
<evidence type="ECO:0000256" key="15">
    <source>
        <dbReference type="ARBA" id="ARBA00022853"/>
    </source>
</evidence>
<feature type="domain" description="Daxx histone-binding" evidence="26">
    <location>
        <begin position="282"/>
        <end position="367"/>
    </location>
</feature>
<feature type="compositionally biased region" description="Basic and acidic residues" evidence="24">
    <location>
        <begin position="498"/>
        <end position="516"/>
    </location>
</feature>
<dbReference type="Pfam" id="PF03344">
    <property type="entry name" value="Daxx"/>
    <property type="match status" value="1"/>
</dbReference>
<dbReference type="CDD" id="cd13150">
    <property type="entry name" value="DAXX_histone_binding"/>
    <property type="match status" value="1"/>
</dbReference>
<evidence type="ECO:0000256" key="8">
    <source>
        <dbReference type="ARBA" id="ARBA00022454"/>
    </source>
</evidence>
<comment type="subcellular location">
    <subcellularLocation>
        <location evidence="3">Chromosome</location>
        <location evidence="3">Centromere</location>
    </subcellularLocation>
    <subcellularLocation>
        <location evidence="2">Cytoplasm</location>
    </subcellularLocation>
    <subcellularLocation>
        <location evidence="1">Nucleus</location>
        <location evidence="1">PML body</location>
    </subcellularLocation>
    <subcellularLocation>
        <location evidence="4">Nucleus</location>
        <location evidence="4">Nucleolus</location>
    </subcellularLocation>
    <subcellularLocation>
        <location evidence="5">Nucleus</location>
        <location evidence="5">Nucleoplasm</location>
    </subcellularLocation>
</comment>
<dbReference type="FunFam" id="1.20.58.2170:FF:000001">
    <property type="entry name" value="Death domain-associated protein 6"/>
    <property type="match status" value="1"/>
</dbReference>
<evidence type="ECO:0000256" key="22">
    <source>
        <dbReference type="ARBA" id="ARBA00029641"/>
    </source>
</evidence>
<dbReference type="RefSeq" id="NP_001086459.1">
    <property type="nucleotide sequence ID" value="NM_001092990.1"/>
</dbReference>
<gene>
    <name evidence="29 30" type="primary">daxx.L</name>
    <name evidence="29" type="synonym">daxx</name>
    <name evidence="27" type="synonym">LOC446279</name>
</gene>
<dbReference type="InterPro" id="IPR031333">
    <property type="entry name" value="Daxx_N"/>
</dbReference>
<dbReference type="GO" id="GO:0006915">
    <property type="term" value="P:apoptotic process"/>
    <property type="evidence" value="ECO:0007669"/>
    <property type="project" value="UniProtKB-KW"/>
</dbReference>
<evidence type="ECO:0000256" key="10">
    <source>
        <dbReference type="ARBA" id="ARBA00022491"/>
    </source>
</evidence>
<feature type="compositionally biased region" description="Acidic residues" evidence="24">
    <location>
        <begin position="470"/>
        <end position="482"/>
    </location>
</feature>
<feature type="region of interest" description="Disordered" evidence="24">
    <location>
        <begin position="369"/>
        <end position="516"/>
    </location>
</feature>
<dbReference type="GO" id="GO:0005730">
    <property type="term" value="C:nucleolus"/>
    <property type="evidence" value="ECO:0007669"/>
    <property type="project" value="UniProtKB-SubCell"/>
</dbReference>
<evidence type="ECO:0000256" key="20">
    <source>
        <dbReference type="ARBA" id="ARBA00023242"/>
    </source>
</evidence>
<feature type="compositionally biased region" description="Acidic residues" evidence="24">
    <location>
        <begin position="435"/>
        <end position="445"/>
    </location>
</feature>
<evidence type="ECO:0000256" key="5">
    <source>
        <dbReference type="ARBA" id="ARBA00004642"/>
    </source>
</evidence>
<dbReference type="GO" id="GO:0006334">
    <property type="term" value="P:nucleosome assembly"/>
    <property type="evidence" value="ECO:0000318"/>
    <property type="project" value="GO_Central"/>
</dbReference>
<feature type="compositionally biased region" description="Basic and acidic residues" evidence="24">
    <location>
        <begin position="376"/>
        <end position="387"/>
    </location>
</feature>
<keyword evidence="10" id="KW-0678">Repressor</keyword>
<dbReference type="InterPro" id="IPR046378">
    <property type="entry name" value="DAXX_histone-bd"/>
</dbReference>
<keyword evidence="18" id="KW-0804">Transcription</keyword>
<evidence type="ECO:0000313" key="27">
    <source>
        <dbReference type="EMBL" id="AAI12948.1"/>
    </source>
</evidence>
<dbReference type="Proteomes" id="UP000186698">
    <property type="component" value="Chromosome 8L"/>
</dbReference>
<dbReference type="Gene3D" id="1.10.8.810">
    <property type="entry name" value="Daxx helical bundle domain"/>
    <property type="match status" value="1"/>
</dbReference>
<dbReference type="PANTHER" id="PTHR12766">
    <property type="entry name" value="DEATH DOMAIN-ASSOCIATED PROTEIN 6 DAXX"/>
    <property type="match status" value="1"/>
</dbReference>
<reference evidence="29" key="1">
    <citation type="journal article" date="2002" name="Dev. Dyn.">
        <title>Genetic and genomic tools for Xenopus research: The NIH Xenopus initiative.</title>
        <authorList>
            <person name="Klein S.L."/>
            <person name="Strausberg R.L."/>
            <person name="Wagner L."/>
            <person name="Pontius J."/>
            <person name="Clifton S.W."/>
            <person name="Richardson P."/>
        </authorList>
    </citation>
    <scope>NUCLEOTIDE SEQUENCE</scope>
</reference>
<dbReference type="InterPro" id="IPR046426">
    <property type="entry name" value="DAXX_histone-bd_sf"/>
</dbReference>
<evidence type="ECO:0000256" key="16">
    <source>
        <dbReference type="ARBA" id="ARBA00023015"/>
    </source>
</evidence>
<feature type="domain" description="Daxx N-terminal Rassf1C-interacting" evidence="25">
    <location>
        <begin position="45"/>
        <end position="137"/>
    </location>
</feature>
<keyword evidence="28" id="KW-1185">Reference proteome</keyword>
<keyword evidence="19" id="KW-0143">Chaperone</keyword>
<dbReference type="CDD" id="cd13151">
    <property type="entry name" value="DAXX_helical_bundle"/>
    <property type="match status" value="1"/>
</dbReference>
<reference evidence="27" key="2">
    <citation type="submission" date="2006-02" db="EMBL/GenBank/DDBJ databases">
        <authorList>
            <consortium name="NIH - Xenopus Gene Collection (XGC) project"/>
        </authorList>
    </citation>
    <scope>NUCLEOTIDE SEQUENCE [LARGE SCALE MRNA]</scope>
    <source>
        <tissue evidence="27">Oocytes</tissue>
    </source>
</reference>
<dbReference type="GeneID" id="446279"/>
<evidence type="ECO:0000256" key="2">
    <source>
        <dbReference type="ARBA" id="ARBA00004496"/>
    </source>
</evidence>
<sequence>MALVDDIIILDDDDMEGADVVPHDSKKTCQLLSPEINGKKGEESKRKAGSMSTDNAKLFEEFVDYCTSLTQEHPEVITFLRGRLSKASPTFLSSVEFHNILSRCLTRVQKKRTKVYVYINELCTVLKANSSKRKINLSPANHKTPIENKVVASIEDGERKEEEASTSKKSGSKAQIRYLENLLHTFSREIQKLQEKELSLEELEDEDSSYIQESRLKRKLLRIFQKLCQLKGCSSLTGRAIEQKINYCGTRYPEINRRLQKFINETSDGFPDYGDVHRVIQKANEKDGLGLTAKQMEGMAQDAFRELGNRLQERRHLDLVFNFGSHLTDNYKPGFDPALQDPSLARRLRDNRGIAVSHLDNVIKKYADMQDEGEGEESRKIKQENERSPSSSRGGQNSWSRGRKVSSPSSQESEEDESVDSETDIEDELKQCEQLSDEEEGDVDAEPPAVDQDNGVDQDMEPATESSSSAEEDKEDEKEMNEDQIQHGEDKGEEDTKEESGQKDVVDETIVKEHEKNESLIQSTLLSSHEKMSKIQEIKQELHPPHTSFCLPNQSKLKLSTIELQNNTTECGIQENSFSEKTRNCSELPENENSQAQPVEKEGLPHVANNVMSCVREEVLCSATDNPAVMERTDTSTNRSPGDCSLQSDLSDLPKNTQNNFLPESKIRLKSVTQDKQIQNTEVDATLTQQVLECAAGLGTCIGNINSNKPIEKGHSTDGPVEHHELENKNAEKENDAICFIEMPPPKSCVFDGAQTNEELLHSDISNEAEFCEVSDVSHLSSKNGMTHVKKQKKTAKCLQSGTVSLIGPFSDSVKNVSKGASFTSKKRKKSLTQTSLKNGDGSFSGAEKERGKKIKRPRKSCTFDLDSSNHSSPEISLDLIVNCSPPESPCPVSNPCIKTHASTQCDPDEVIVLSD</sequence>
<evidence type="ECO:0000256" key="9">
    <source>
        <dbReference type="ARBA" id="ARBA00022490"/>
    </source>
</evidence>
<dbReference type="Xenbase" id="XB-GENE-866217">
    <property type="gene designation" value="daxx.L"/>
</dbReference>
<dbReference type="OrthoDB" id="7492809at2759"/>
<organism evidence="27">
    <name type="scientific">Xenopus laevis</name>
    <name type="common">African clawed frog</name>
    <dbReference type="NCBI Taxonomy" id="8355"/>
    <lineage>
        <taxon>Eukaryota</taxon>
        <taxon>Metazoa</taxon>
        <taxon>Chordata</taxon>
        <taxon>Craniata</taxon>
        <taxon>Vertebrata</taxon>
        <taxon>Euteleostomi</taxon>
        <taxon>Amphibia</taxon>
        <taxon>Batrachia</taxon>
        <taxon>Anura</taxon>
        <taxon>Pipoidea</taxon>
        <taxon>Pipidae</taxon>
        <taxon>Xenopodinae</taxon>
        <taxon>Xenopus</taxon>
        <taxon>Xenopus</taxon>
    </lineage>
</organism>
<keyword evidence="14" id="KW-0832">Ubl conjugation</keyword>
<evidence type="ECO:0000256" key="1">
    <source>
        <dbReference type="ARBA" id="ARBA00004322"/>
    </source>
</evidence>
<dbReference type="DNASU" id="446279"/>
<evidence type="ECO:0000313" key="29">
    <source>
        <dbReference type="RefSeq" id="NP_001086459.1"/>
    </source>
</evidence>
<keyword evidence="16" id="KW-0805">Transcription regulation</keyword>
<dbReference type="FunFam" id="1.10.8.810:FF:000001">
    <property type="entry name" value="Death domain-associated protein 6"/>
    <property type="match status" value="1"/>
</dbReference>
<dbReference type="KEGG" id="xla:446279"/>
<protein>
    <recommendedName>
        <fullName evidence="7">Death domain-associated protein 6</fullName>
    </recommendedName>
    <alternativeName>
        <fullName evidence="22">Daxx</fullName>
    </alternativeName>
</protein>
<proteinExistence type="evidence at transcript level"/>
<dbReference type="GO" id="GO:0003713">
    <property type="term" value="F:transcription coactivator activity"/>
    <property type="evidence" value="ECO:0000318"/>
    <property type="project" value="GO_Central"/>
</dbReference>
<dbReference type="GO" id="GO:0045892">
    <property type="term" value="P:negative regulation of DNA-templated transcription"/>
    <property type="evidence" value="ECO:0000318"/>
    <property type="project" value="GO_Central"/>
</dbReference>
<evidence type="ECO:0000256" key="7">
    <source>
        <dbReference type="ARBA" id="ARBA00019298"/>
    </source>
</evidence>
<feature type="coiled-coil region" evidence="23">
    <location>
        <begin position="176"/>
        <end position="213"/>
    </location>
</feature>
<feature type="region of interest" description="Disordered" evidence="24">
    <location>
        <begin position="819"/>
        <end position="873"/>
    </location>
</feature>
<name>Q2KHQ3_XENLA</name>
<keyword evidence="17 23" id="KW-0175">Coiled coil</keyword>
<dbReference type="CTD" id="446279"/>
<evidence type="ECO:0000256" key="24">
    <source>
        <dbReference type="SAM" id="MobiDB-lite"/>
    </source>
</evidence>
<dbReference type="Gene3D" id="1.20.58.2170">
    <property type="match status" value="1"/>
</dbReference>
<evidence type="ECO:0000256" key="21">
    <source>
        <dbReference type="ARBA" id="ARBA00023328"/>
    </source>
</evidence>
<dbReference type="AlphaFoldDB" id="Q2KHQ3"/>
<comment type="similarity">
    <text evidence="6">Belongs to the DAXX family.</text>
</comment>
<keyword evidence="20" id="KW-0539">Nucleus</keyword>
<evidence type="ECO:0000256" key="6">
    <source>
        <dbReference type="ARBA" id="ARBA00008592"/>
    </source>
</evidence>
<keyword evidence="21" id="KW-0137">Centromere</keyword>
<keyword evidence="15" id="KW-0156">Chromatin regulator</keyword>
<evidence type="ECO:0000259" key="26">
    <source>
        <dbReference type="Pfam" id="PF20920"/>
    </source>
</evidence>
<evidence type="ECO:0000256" key="14">
    <source>
        <dbReference type="ARBA" id="ARBA00022843"/>
    </source>
</evidence>
<evidence type="ECO:0000259" key="25">
    <source>
        <dbReference type="Pfam" id="PF03344"/>
    </source>
</evidence>
<keyword evidence="8" id="KW-0158">Chromosome</keyword>
<evidence type="ECO:0000256" key="12">
    <source>
        <dbReference type="ARBA" id="ARBA00022553"/>
    </source>
</evidence>
<evidence type="ECO:0000256" key="18">
    <source>
        <dbReference type="ARBA" id="ARBA00023163"/>
    </source>
</evidence>
<evidence type="ECO:0000256" key="19">
    <source>
        <dbReference type="ARBA" id="ARBA00023186"/>
    </source>
</evidence>
<evidence type="ECO:0000256" key="3">
    <source>
        <dbReference type="ARBA" id="ARBA00004584"/>
    </source>
</evidence>
<feature type="compositionally biased region" description="Acidic residues" evidence="24">
    <location>
        <begin position="412"/>
        <end position="427"/>
    </location>
</feature>
<feature type="compositionally biased region" description="Polar residues" evidence="24">
    <location>
        <begin position="635"/>
        <end position="659"/>
    </location>
</feature>
<feature type="compositionally biased region" description="Polar residues" evidence="24">
    <location>
        <begin position="388"/>
        <end position="400"/>
    </location>
</feature>
<keyword evidence="9" id="KW-0963">Cytoplasm</keyword>
<dbReference type="GO" id="GO:0050681">
    <property type="term" value="F:nuclear androgen receptor binding"/>
    <property type="evidence" value="ECO:0000318"/>
    <property type="project" value="GO_Central"/>
</dbReference>
<evidence type="ECO:0000256" key="4">
    <source>
        <dbReference type="ARBA" id="ARBA00004604"/>
    </source>
</evidence>
<evidence type="ECO:0000313" key="28">
    <source>
        <dbReference type="Proteomes" id="UP000186698"/>
    </source>
</evidence>
<dbReference type="IntAct" id="Q2KHQ3">
    <property type="interactions" value="1"/>
</dbReference>
<feature type="region of interest" description="Disordered" evidence="24">
    <location>
        <begin position="630"/>
        <end position="659"/>
    </location>
</feature>
<dbReference type="GO" id="GO:0016605">
    <property type="term" value="C:PML body"/>
    <property type="evidence" value="ECO:0000318"/>
    <property type="project" value="GO_Central"/>
</dbReference>
<dbReference type="GO" id="GO:0005634">
    <property type="term" value="C:nucleus"/>
    <property type="evidence" value="ECO:0000318"/>
    <property type="project" value="GO_Central"/>
</dbReference>
<evidence type="ECO:0000256" key="13">
    <source>
        <dbReference type="ARBA" id="ARBA00022703"/>
    </source>
</evidence>
<dbReference type="Pfam" id="PF20920">
    <property type="entry name" value="DAXX_hist_bd"/>
    <property type="match status" value="1"/>
</dbReference>
<evidence type="ECO:0000256" key="23">
    <source>
        <dbReference type="SAM" id="Coils"/>
    </source>
</evidence>
<dbReference type="AGR" id="Xenbase:XB-GENE-866217"/>
<dbReference type="GO" id="GO:0003714">
    <property type="term" value="F:transcription corepressor activity"/>
    <property type="evidence" value="ECO:0000318"/>
    <property type="project" value="GO_Central"/>
</dbReference>
<accession>Q2KHQ3</accession>
<dbReference type="PANTHER" id="PTHR12766:SF7">
    <property type="entry name" value="DEATH DOMAIN-ASSOCIATED PROTEIN 6"/>
    <property type="match status" value="1"/>
</dbReference>
<keyword evidence="13" id="KW-0053">Apoptosis</keyword>
<evidence type="ECO:0000313" key="30">
    <source>
        <dbReference type="Xenbase" id="XB-GENE-866217"/>
    </source>
</evidence>
<keyword evidence="11" id="KW-1017">Isopeptide bond</keyword>
<evidence type="ECO:0000256" key="17">
    <source>
        <dbReference type="ARBA" id="ARBA00023054"/>
    </source>
</evidence>
<keyword evidence="12" id="KW-0597">Phosphoprotein</keyword>
<evidence type="ECO:0000256" key="11">
    <source>
        <dbReference type="ARBA" id="ARBA00022499"/>
    </source>
</evidence>
<dbReference type="GO" id="GO:0000775">
    <property type="term" value="C:chromosome, centromeric region"/>
    <property type="evidence" value="ECO:0007669"/>
    <property type="project" value="UniProtKB-SubCell"/>
</dbReference>
<dbReference type="Bgee" id="446279">
    <property type="expression patterns" value="Expressed in gastrula and 19 other cell types or tissues"/>
</dbReference>
<dbReference type="EMBL" id="BC112947">
    <property type="protein sequence ID" value="AAI12948.1"/>
    <property type="molecule type" value="mRNA"/>
</dbReference>
<dbReference type="GO" id="GO:0042393">
    <property type="term" value="F:histone binding"/>
    <property type="evidence" value="ECO:0000318"/>
    <property type="project" value="GO_Central"/>
</dbReference>
<dbReference type="GO" id="GO:0042981">
    <property type="term" value="P:regulation of apoptotic process"/>
    <property type="evidence" value="ECO:0000318"/>
    <property type="project" value="GO_Central"/>
</dbReference>
<dbReference type="InterPro" id="IPR038298">
    <property type="entry name" value="Daxx_N_sf"/>
</dbReference>